<dbReference type="AlphaFoldDB" id="A0A1Z1M674"/>
<proteinExistence type="predicted"/>
<evidence type="ECO:0000313" key="1">
    <source>
        <dbReference type="EMBL" id="ARW61430.1"/>
    </source>
</evidence>
<geneLocation type="chloroplast" evidence="1"/>
<dbReference type="EMBL" id="MF101418">
    <property type="protein sequence ID" value="ARW61430.1"/>
    <property type="molecule type" value="Genomic_DNA"/>
</dbReference>
<keyword evidence="1" id="KW-0934">Plastid</keyword>
<organism evidence="1">
    <name type="scientific">Caloglossa intermedia</name>
    <dbReference type="NCBI Taxonomy" id="100879"/>
    <lineage>
        <taxon>Eukaryota</taxon>
        <taxon>Rhodophyta</taxon>
        <taxon>Florideophyceae</taxon>
        <taxon>Rhodymeniophycidae</taxon>
        <taxon>Ceramiales</taxon>
        <taxon>Delesseriaceae</taxon>
        <taxon>Caloglossa</taxon>
    </lineage>
</organism>
<protein>
    <submittedName>
        <fullName evidence="1">Uncharacterized protein</fullName>
    </submittedName>
</protein>
<accession>A0A1Z1M674</accession>
<keyword evidence="1" id="KW-0150">Chloroplast</keyword>
<reference evidence="1" key="1">
    <citation type="journal article" date="2017" name="J. Phycol.">
        <title>Analysis of chloroplast genomes and a supermatrix inform reclassification of the Rhodomelaceae (Rhodophyta).</title>
        <authorList>
            <person name="Diaz-Tapia P."/>
            <person name="Maggs C.A."/>
            <person name="West J.A."/>
            <person name="Verbruggen H."/>
        </authorList>
    </citation>
    <scope>NUCLEOTIDE SEQUENCE</scope>
    <source>
        <strain evidence="1">JW3535</strain>
    </source>
</reference>
<dbReference type="GeneID" id="33354474"/>
<sequence length="35" mass="4301">MYILYLILLRYQIGDYLSSSIKFFVYKLIKKKLLI</sequence>
<dbReference type="RefSeq" id="YP_009392868.1">
    <property type="nucleotide sequence ID" value="NC_035265.1"/>
</dbReference>
<gene>
    <name evidence="1" type="primary">orf35b</name>
</gene>
<name>A0A1Z1M674_9FLOR</name>